<evidence type="ECO:0000313" key="10">
    <source>
        <dbReference type="Proteomes" id="UP000516957"/>
    </source>
</evidence>
<dbReference type="Proteomes" id="UP000516957">
    <property type="component" value="Unassembled WGS sequence"/>
</dbReference>
<dbReference type="PROSITE" id="PS00108">
    <property type="entry name" value="PROTEIN_KINASE_ST"/>
    <property type="match status" value="1"/>
</dbReference>
<dbReference type="FunFam" id="1.10.510.10:FF:000021">
    <property type="entry name" value="Serine/threonine protein kinase"/>
    <property type="match status" value="1"/>
</dbReference>
<evidence type="ECO:0000256" key="1">
    <source>
        <dbReference type="ARBA" id="ARBA00012513"/>
    </source>
</evidence>
<dbReference type="Gene3D" id="3.30.200.20">
    <property type="entry name" value="Phosphorylase Kinase, domain 1"/>
    <property type="match status" value="1"/>
</dbReference>
<dbReference type="InterPro" id="IPR008271">
    <property type="entry name" value="Ser/Thr_kinase_AS"/>
</dbReference>
<dbReference type="Gene3D" id="1.10.510.10">
    <property type="entry name" value="Transferase(Phosphotransferase) domain 1"/>
    <property type="match status" value="1"/>
</dbReference>
<dbReference type="PROSITE" id="PS00107">
    <property type="entry name" value="PROTEIN_KINASE_ATP"/>
    <property type="match status" value="1"/>
</dbReference>
<dbReference type="PROSITE" id="PS50011">
    <property type="entry name" value="PROTEIN_KINASE_DOM"/>
    <property type="match status" value="1"/>
</dbReference>
<evidence type="ECO:0000313" key="9">
    <source>
        <dbReference type="EMBL" id="NYD57436.1"/>
    </source>
</evidence>
<organism evidence="9 10">
    <name type="scientific">Nocardioides marinisabuli</name>
    <dbReference type="NCBI Taxonomy" id="419476"/>
    <lineage>
        <taxon>Bacteria</taxon>
        <taxon>Bacillati</taxon>
        <taxon>Actinomycetota</taxon>
        <taxon>Actinomycetes</taxon>
        <taxon>Propionibacteriales</taxon>
        <taxon>Nocardioidaceae</taxon>
        <taxon>Nocardioides</taxon>
    </lineage>
</organism>
<dbReference type="PANTHER" id="PTHR43289:SF34">
    <property type="entry name" value="SERINE_THREONINE-PROTEIN KINASE YBDM-RELATED"/>
    <property type="match status" value="1"/>
</dbReference>
<feature type="binding site" evidence="7">
    <location>
        <position position="50"/>
    </location>
    <ligand>
        <name>ATP</name>
        <dbReference type="ChEBI" id="CHEBI:30616"/>
    </ligand>
</feature>
<proteinExistence type="predicted"/>
<dbReference type="Pfam" id="PF00069">
    <property type="entry name" value="Pkinase"/>
    <property type="match status" value="1"/>
</dbReference>
<dbReference type="RefSeq" id="WP_179615198.1">
    <property type="nucleotide sequence ID" value="NZ_CP059163.1"/>
</dbReference>
<comment type="caution">
    <text evidence="9">The sequence shown here is derived from an EMBL/GenBank/DDBJ whole genome shotgun (WGS) entry which is preliminary data.</text>
</comment>
<evidence type="ECO:0000256" key="4">
    <source>
        <dbReference type="ARBA" id="ARBA00022741"/>
    </source>
</evidence>
<keyword evidence="3" id="KW-0808">Transferase</keyword>
<dbReference type="SUPFAM" id="SSF56112">
    <property type="entry name" value="Protein kinase-like (PK-like)"/>
    <property type="match status" value="1"/>
</dbReference>
<dbReference type="PANTHER" id="PTHR43289">
    <property type="entry name" value="MITOGEN-ACTIVATED PROTEIN KINASE KINASE KINASE 20-RELATED"/>
    <property type="match status" value="1"/>
</dbReference>
<evidence type="ECO:0000256" key="7">
    <source>
        <dbReference type="PROSITE-ProRule" id="PRU10141"/>
    </source>
</evidence>
<accession>A0A7Y9F127</accession>
<dbReference type="InterPro" id="IPR017441">
    <property type="entry name" value="Protein_kinase_ATP_BS"/>
</dbReference>
<evidence type="ECO:0000256" key="6">
    <source>
        <dbReference type="ARBA" id="ARBA00022840"/>
    </source>
</evidence>
<dbReference type="EC" id="2.7.11.1" evidence="1"/>
<dbReference type="InterPro" id="IPR011009">
    <property type="entry name" value="Kinase-like_dom_sf"/>
</dbReference>
<dbReference type="InterPro" id="IPR000719">
    <property type="entry name" value="Prot_kinase_dom"/>
</dbReference>
<protein>
    <recommendedName>
        <fullName evidence="1">non-specific serine/threonine protein kinase</fullName>
        <ecNumber evidence="1">2.7.11.1</ecNumber>
    </recommendedName>
</protein>
<keyword evidence="6 7" id="KW-0067">ATP-binding</keyword>
<dbReference type="EMBL" id="JACCBE010000001">
    <property type="protein sequence ID" value="NYD57436.1"/>
    <property type="molecule type" value="Genomic_DNA"/>
</dbReference>
<dbReference type="CDD" id="cd14014">
    <property type="entry name" value="STKc_PknB_like"/>
    <property type="match status" value="1"/>
</dbReference>
<dbReference type="AlphaFoldDB" id="A0A7Y9F127"/>
<sequence>MTAHSSPETPATTSLVVGGRYELVELIGSGAMGSVYAAQDLVDERLVALKRLHAQRADDDTARTRFEAEARTLRQLSHPGLPQVYDVGEEDDGVAVQPYLAMRLVTGDTLSDLVTERGPLPPLEVAGLVAQLASALSAVHAAGVVHRDIKPANIVVGETGQPVLVDFGIATGDDVEPLTSTGEVLGTMEYISPEQVSGRRATAASDVYSLGVVAYQCLTGVKPFQRESPVASALAHLNDPAPDLPPSVDRRLGEVVQRMLAKEPEARPLAADVARLLERVLARRRRR</sequence>
<dbReference type="SMART" id="SM00220">
    <property type="entry name" value="S_TKc"/>
    <property type="match status" value="1"/>
</dbReference>
<evidence type="ECO:0000256" key="5">
    <source>
        <dbReference type="ARBA" id="ARBA00022777"/>
    </source>
</evidence>
<evidence type="ECO:0000256" key="2">
    <source>
        <dbReference type="ARBA" id="ARBA00022527"/>
    </source>
</evidence>
<reference evidence="9 10" key="1">
    <citation type="submission" date="2020-07" db="EMBL/GenBank/DDBJ databases">
        <title>Sequencing the genomes of 1000 actinobacteria strains.</title>
        <authorList>
            <person name="Klenk H.-P."/>
        </authorList>
    </citation>
    <scope>NUCLEOTIDE SEQUENCE [LARGE SCALE GENOMIC DNA]</scope>
    <source>
        <strain evidence="9 10">DSM 18965</strain>
    </source>
</reference>
<dbReference type="GO" id="GO:0005524">
    <property type="term" value="F:ATP binding"/>
    <property type="evidence" value="ECO:0007669"/>
    <property type="project" value="UniProtKB-UniRule"/>
</dbReference>
<evidence type="ECO:0000259" key="8">
    <source>
        <dbReference type="PROSITE" id="PS50011"/>
    </source>
</evidence>
<gene>
    <name evidence="9" type="ORF">BKA08_001674</name>
</gene>
<dbReference type="PIRSF" id="PIRSF000654">
    <property type="entry name" value="Integrin-linked_kinase"/>
    <property type="match status" value="1"/>
</dbReference>
<keyword evidence="2 9" id="KW-0723">Serine/threonine-protein kinase</keyword>
<keyword evidence="5 9" id="KW-0418">Kinase</keyword>
<dbReference type="GO" id="GO:0004674">
    <property type="term" value="F:protein serine/threonine kinase activity"/>
    <property type="evidence" value="ECO:0007669"/>
    <property type="project" value="UniProtKB-KW"/>
</dbReference>
<feature type="domain" description="Protein kinase" evidence="8">
    <location>
        <begin position="21"/>
        <end position="281"/>
    </location>
</feature>
<keyword evidence="10" id="KW-1185">Reference proteome</keyword>
<evidence type="ECO:0000256" key="3">
    <source>
        <dbReference type="ARBA" id="ARBA00022679"/>
    </source>
</evidence>
<keyword evidence="4 7" id="KW-0547">Nucleotide-binding</keyword>
<name>A0A7Y9F127_9ACTN</name>